<dbReference type="GO" id="GO:0004140">
    <property type="term" value="F:dephospho-CoA kinase activity"/>
    <property type="evidence" value="ECO:0007669"/>
    <property type="project" value="UniProtKB-UniRule"/>
</dbReference>
<evidence type="ECO:0000256" key="3">
    <source>
        <dbReference type="ARBA" id="ARBA00022840"/>
    </source>
</evidence>
<dbReference type="SUPFAM" id="SSF52540">
    <property type="entry name" value="P-loop containing nucleoside triphosphate hydrolases"/>
    <property type="match status" value="1"/>
</dbReference>
<proteinExistence type="inferred from homology"/>
<evidence type="ECO:0000313" key="7">
    <source>
        <dbReference type="EMBL" id="SNT74982.1"/>
    </source>
</evidence>
<sequence length="195" mass="21103">MSFLLGLTGSIGMGKSTTAQMFRERGCPVWDADQVVHELYGPGGAAVAPVARLFPSALVDGGIDRAELKSCIARDPDALSRLEAVVHPMVAAHRDEFIRSHGDAGLIVLDIPLLFEGNMAQRCDGVAVVSTDAETQKARVMARPGMTEETFRMILSRQMPDAEKRARADWIIPTDTLDGARQAIDAICQEIEQNA</sequence>
<dbReference type="GO" id="GO:0015937">
    <property type="term" value="P:coenzyme A biosynthetic process"/>
    <property type="evidence" value="ECO:0007669"/>
    <property type="project" value="UniProtKB-UniRule"/>
</dbReference>
<dbReference type="AlphaFoldDB" id="A0A239PYE7"/>
<keyword evidence="2 5" id="KW-0547">Nucleotide-binding</keyword>
<evidence type="ECO:0000256" key="1">
    <source>
        <dbReference type="ARBA" id="ARBA00009018"/>
    </source>
</evidence>
<dbReference type="InterPro" id="IPR001977">
    <property type="entry name" value="Depp_CoAkinase"/>
</dbReference>
<keyword evidence="8" id="KW-1185">Reference proteome</keyword>
<dbReference type="CDD" id="cd02022">
    <property type="entry name" value="DPCK"/>
    <property type="match status" value="1"/>
</dbReference>
<comment type="subcellular location">
    <subcellularLocation>
        <location evidence="5">Cytoplasm</location>
    </subcellularLocation>
</comment>
<comment type="pathway">
    <text evidence="5">Cofactor biosynthesis; coenzyme A biosynthesis; CoA from (R)-pantothenate: step 5/5.</text>
</comment>
<dbReference type="NCBIfam" id="TIGR00152">
    <property type="entry name" value="dephospho-CoA kinase"/>
    <property type="match status" value="1"/>
</dbReference>
<dbReference type="HAMAP" id="MF_00376">
    <property type="entry name" value="Dephospho_CoA_kinase"/>
    <property type="match status" value="1"/>
</dbReference>
<organism evidence="7 8">
    <name type="scientific">Paracoccus seriniphilus</name>
    <dbReference type="NCBI Taxonomy" id="184748"/>
    <lineage>
        <taxon>Bacteria</taxon>
        <taxon>Pseudomonadati</taxon>
        <taxon>Pseudomonadota</taxon>
        <taxon>Alphaproteobacteria</taxon>
        <taxon>Rhodobacterales</taxon>
        <taxon>Paracoccaceae</taxon>
        <taxon>Paracoccus</taxon>
    </lineage>
</organism>
<comment type="catalytic activity">
    <reaction evidence="5">
        <text>3'-dephospho-CoA + ATP = ADP + CoA + H(+)</text>
        <dbReference type="Rhea" id="RHEA:18245"/>
        <dbReference type="ChEBI" id="CHEBI:15378"/>
        <dbReference type="ChEBI" id="CHEBI:30616"/>
        <dbReference type="ChEBI" id="CHEBI:57287"/>
        <dbReference type="ChEBI" id="CHEBI:57328"/>
        <dbReference type="ChEBI" id="CHEBI:456216"/>
        <dbReference type="EC" id="2.7.1.24"/>
    </reaction>
</comment>
<keyword evidence="5" id="KW-0963">Cytoplasm</keyword>
<dbReference type="EMBL" id="FZQB01000009">
    <property type="protein sequence ID" value="SNT74982.1"/>
    <property type="molecule type" value="Genomic_DNA"/>
</dbReference>
<comment type="function">
    <text evidence="5">Catalyzes the phosphorylation of the 3'-hydroxyl group of dephosphocoenzyme A to form coenzyme A.</text>
</comment>
<protein>
    <recommendedName>
        <fullName evidence="5 6">Dephospho-CoA kinase</fullName>
        <ecNumber evidence="5 6">2.7.1.24</ecNumber>
    </recommendedName>
    <alternativeName>
        <fullName evidence="5">Dephosphocoenzyme A kinase</fullName>
    </alternativeName>
</protein>
<keyword evidence="4 5" id="KW-0173">Coenzyme A biosynthesis</keyword>
<evidence type="ECO:0000256" key="6">
    <source>
        <dbReference type="NCBIfam" id="TIGR00152"/>
    </source>
</evidence>
<keyword evidence="5" id="KW-0808">Transferase</keyword>
<comment type="similarity">
    <text evidence="1 5">Belongs to the CoaE family.</text>
</comment>
<accession>A0A239PYE7</accession>
<feature type="binding site" evidence="5">
    <location>
        <begin position="12"/>
        <end position="17"/>
    </location>
    <ligand>
        <name>ATP</name>
        <dbReference type="ChEBI" id="CHEBI:30616"/>
    </ligand>
</feature>
<keyword evidence="5 7" id="KW-0418">Kinase</keyword>
<dbReference type="Proteomes" id="UP000198307">
    <property type="component" value="Unassembled WGS sequence"/>
</dbReference>
<dbReference type="PANTHER" id="PTHR10695:SF46">
    <property type="entry name" value="BIFUNCTIONAL COENZYME A SYNTHASE-RELATED"/>
    <property type="match status" value="1"/>
</dbReference>
<gene>
    <name evidence="5" type="primary">coaE</name>
    <name evidence="7" type="ORF">SAMN05444959_10963</name>
</gene>
<dbReference type="OrthoDB" id="9812943at2"/>
<dbReference type="EC" id="2.7.1.24" evidence="5 6"/>
<evidence type="ECO:0000256" key="5">
    <source>
        <dbReference type="HAMAP-Rule" id="MF_00376"/>
    </source>
</evidence>
<dbReference type="UniPathway" id="UPA00241">
    <property type="reaction ID" value="UER00356"/>
</dbReference>
<dbReference type="PROSITE" id="PS51219">
    <property type="entry name" value="DPCK"/>
    <property type="match status" value="1"/>
</dbReference>
<dbReference type="GO" id="GO:0005524">
    <property type="term" value="F:ATP binding"/>
    <property type="evidence" value="ECO:0007669"/>
    <property type="project" value="UniProtKB-UniRule"/>
</dbReference>
<name>A0A239PYE7_9RHOB</name>
<dbReference type="PANTHER" id="PTHR10695">
    <property type="entry name" value="DEPHOSPHO-COA KINASE-RELATED"/>
    <property type="match status" value="1"/>
</dbReference>
<dbReference type="Gene3D" id="3.40.50.300">
    <property type="entry name" value="P-loop containing nucleotide triphosphate hydrolases"/>
    <property type="match status" value="1"/>
</dbReference>
<dbReference type="RefSeq" id="WP_089344815.1">
    <property type="nucleotide sequence ID" value="NZ_CP067129.1"/>
</dbReference>
<evidence type="ECO:0000313" key="8">
    <source>
        <dbReference type="Proteomes" id="UP000198307"/>
    </source>
</evidence>
<keyword evidence="3 5" id="KW-0067">ATP-binding</keyword>
<evidence type="ECO:0000256" key="4">
    <source>
        <dbReference type="ARBA" id="ARBA00022993"/>
    </source>
</evidence>
<dbReference type="GO" id="GO:0005737">
    <property type="term" value="C:cytoplasm"/>
    <property type="evidence" value="ECO:0007669"/>
    <property type="project" value="UniProtKB-SubCell"/>
</dbReference>
<evidence type="ECO:0000256" key="2">
    <source>
        <dbReference type="ARBA" id="ARBA00022741"/>
    </source>
</evidence>
<dbReference type="Pfam" id="PF01121">
    <property type="entry name" value="CoaE"/>
    <property type="match status" value="1"/>
</dbReference>
<dbReference type="InterPro" id="IPR027417">
    <property type="entry name" value="P-loop_NTPase"/>
</dbReference>
<reference evidence="7 8" key="1">
    <citation type="submission" date="2017-07" db="EMBL/GenBank/DDBJ databases">
        <authorList>
            <person name="Sun Z.S."/>
            <person name="Albrecht U."/>
            <person name="Echele G."/>
            <person name="Lee C.C."/>
        </authorList>
    </citation>
    <scope>NUCLEOTIDE SEQUENCE [LARGE SCALE GENOMIC DNA]</scope>
    <source>
        <strain evidence="7 8">DSM 14827</strain>
    </source>
</reference>